<dbReference type="EMBL" id="AP018694">
    <property type="protein sequence ID" value="BBE19356.1"/>
    <property type="molecule type" value="Genomic_DNA"/>
</dbReference>
<gene>
    <name evidence="2" type="ORF">AQPE_3541</name>
</gene>
<name>A0A5K7SD27_9BACT</name>
<keyword evidence="2" id="KW-0378">Hydrolase</keyword>
<sequence>MIELCALASGSNGNCYYVGNETDAILVDAGVSAKKILTRIHDAGLDASKIRGIFVSHEHTDHVSGVRVLSKKLGIPAWFSQGTYNALRETEQPELFNIFIPGKTAKAGTLSIHSFLKNHDAAEPCSFRIEYDDWHIGVFTDIGEACDQLKQHLRKCHALFLETNYDEKMLWEGSYPYILKRRVASAVGHLSNDQAFELIRDHAGPELVHVFLSHLSGENNRPELAEARFESLTDRFNVKLTSRNTHSELCRLR</sequence>
<protein>
    <submittedName>
        <fullName evidence="2">Metal-dependent hydrolases of the beta-lactamase superfamily I</fullName>
    </submittedName>
</protein>
<dbReference type="Gene3D" id="3.60.15.10">
    <property type="entry name" value="Ribonuclease Z/Hydroxyacylglutathione hydrolase-like"/>
    <property type="match status" value="1"/>
</dbReference>
<reference evidence="2" key="1">
    <citation type="journal article" date="2020" name="Int. J. Syst. Evol. Microbiol.">
        <title>Aquipluma nitroreducens gen. nov. sp. nov., a novel facultatively anaerobic bacterium isolated from a freshwater lake.</title>
        <authorList>
            <person name="Watanabe M."/>
            <person name="Kojima H."/>
            <person name="Fukui M."/>
        </authorList>
    </citation>
    <scope>NUCLEOTIDE SEQUENCE</scope>
    <source>
        <strain evidence="2">MeG22</strain>
    </source>
</reference>
<dbReference type="Proteomes" id="UP001193389">
    <property type="component" value="Chromosome"/>
</dbReference>
<dbReference type="InterPro" id="IPR052533">
    <property type="entry name" value="WalJ/YycJ-like"/>
</dbReference>
<dbReference type="KEGG" id="anf:AQPE_3541"/>
<dbReference type="PANTHER" id="PTHR47619:SF1">
    <property type="entry name" value="EXODEOXYRIBONUCLEASE WALJ"/>
    <property type="match status" value="1"/>
</dbReference>
<dbReference type="AlphaFoldDB" id="A0A5K7SD27"/>
<dbReference type="SMART" id="SM00849">
    <property type="entry name" value="Lactamase_B"/>
    <property type="match status" value="1"/>
</dbReference>
<dbReference type="InterPro" id="IPR036866">
    <property type="entry name" value="RibonucZ/Hydroxyglut_hydro"/>
</dbReference>
<dbReference type="SUPFAM" id="SSF56281">
    <property type="entry name" value="Metallo-hydrolase/oxidoreductase"/>
    <property type="match status" value="1"/>
</dbReference>
<dbReference type="RefSeq" id="WP_318347606.1">
    <property type="nucleotide sequence ID" value="NZ_AP018694.1"/>
</dbReference>
<proteinExistence type="predicted"/>
<dbReference type="PANTHER" id="PTHR47619">
    <property type="entry name" value="METALLO-HYDROLASE YYCJ-RELATED"/>
    <property type="match status" value="1"/>
</dbReference>
<evidence type="ECO:0000313" key="2">
    <source>
        <dbReference type="EMBL" id="BBE19356.1"/>
    </source>
</evidence>
<accession>A0A5K7SD27</accession>
<feature type="domain" description="Metallo-beta-lactamase" evidence="1">
    <location>
        <begin position="12"/>
        <end position="189"/>
    </location>
</feature>
<dbReference type="GO" id="GO:0016787">
    <property type="term" value="F:hydrolase activity"/>
    <property type="evidence" value="ECO:0007669"/>
    <property type="project" value="UniProtKB-KW"/>
</dbReference>
<evidence type="ECO:0000313" key="3">
    <source>
        <dbReference type="Proteomes" id="UP001193389"/>
    </source>
</evidence>
<dbReference type="InterPro" id="IPR001279">
    <property type="entry name" value="Metallo-B-lactamas"/>
</dbReference>
<keyword evidence="3" id="KW-1185">Reference proteome</keyword>
<dbReference type="Pfam" id="PF12706">
    <property type="entry name" value="Lactamase_B_2"/>
    <property type="match status" value="1"/>
</dbReference>
<organism evidence="2 3">
    <name type="scientific">Aquipluma nitroreducens</name>
    <dbReference type="NCBI Taxonomy" id="2010828"/>
    <lineage>
        <taxon>Bacteria</taxon>
        <taxon>Pseudomonadati</taxon>
        <taxon>Bacteroidota</taxon>
        <taxon>Bacteroidia</taxon>
        <taxon>Marinilabiliales</taxon>
        <taxon>Prolixibacteraceae</taxon>
        <taxon>Aquipluma</taxon>
    </lineage>
</organism>
<evidence type="ECO:0000259" key="1">
    <source>
        <dbReference type="SMART" id="SM00849"/>
    </source>
</evidence>